<reference evidence="1" key="1">
    <citation type="journal article" date="2021" name="Front. Microbiol.">
        <title>Comprehensive Comparative Genomics and Phenotyping of Methylobacterium Species.</title>
        <authorList>
            <person name="Alessa O."/>
            <person name="Ogura Y."/>
            <person name="Fujitani Y."/>
            <person name="Takami H."/>
            <person name="Hayashi T."/>
            <person name="Sahin N."/>
            <person name="Tani A."/>
        </authorList>
    </citation>
    <scope>NUCLEOTIDE SEQUENCE</scope>
    <source>
        <strain evidence="1">DSM 17168</strain>
    </source>
</reference>
<dbReference type="RefSeq" id="WP_238234974.1">
    <property type="nucleotide sequence ID" value="NZ_BPQQ01000022.1"/>
</dbReference>
<keyword evidence="2" id="KW-1185">Reference proteome</keyword>
<reference evidence="1" key="2">
    <citation type="submission" date="2021-08" db="EMBL/GenBank/DDBJ databases">
        <authorList>
            <person name="Tani A."/>
            <person name="Ola A."/>
            <person name="Ogura Y."/>
            <person name="Katsura K."/>
            <person name="Hayashi T."/>
        </authorList>
    </citation>
    <scope>NUCLEOTIDE SEQUENCE</scope>
    <source>
        <strain evidence="1">DSM 17168</strain>
    </source>
</reference>
<dbReference type="EMBL" id="BPQQ01000022">
    <property type="protein sequence ID" value="GJE00096.1"/>
    <property type="molecule type" value="Genomic_DNA"/>
</dbReference>
<proteinExistence type="predicted"/>
<organism evidence="1 2">
    <name type="scientific">Methylobacterium isbiliense</name>
    <dbReference type="NCBI Taxonomy" id="315478"/>
    <lineage>
        <taxon>Bacteria</taxon>
        <taxon>Pseudomonadati</taxon>
        <taxon>Pseudomonadota</taxon>
        <taxon>Alphaproteobacteria</taxon>
        <taxon>Hyphomicrobiales</taxon>
        <taxon>Methylobacteriaceae</taxon>
        <taxon>Methylobacterium</taxon>
    </lineage>
</organism>
<evidence type="ECO:0000313" key="1">
    <source>
        <dbReference type="EMBL" id="GJE00096.1"/>
    </source>
</evidence>
<protein>
    <submittedName>
        <fullName evidence="1">Uncharacterized protein</fullName>
    </submittedName>
</protein>
<name>A0ABQ4SEJ3_9HYPH</name>
<accession>A0ABQ4SEJ3</accession>
<sequence>MLGYREHEDPTPPPAPERIRHEVATSLSENERLERLLAGLTVTRPSDDAICSALVKRQLIMTARAA</sequence>
<comment type="caution">
    <text evidence="1">The sequence shown here is derived from an EMBL/GenBank/DDBJ whole genome shotgun (WGS) entry which is preliminary data.</text>
</comment>
<gene>
    <name evidence="1" type="ORF">GMJLKIPL_2014</name>
</gene>
<dbReference type="Proteomes" id="UP001055153">
    <property type="component" value="Unassembled WGS sequence"/>
</dbReference>
<evidence type="ECO:0000313" key="2">
    <source>
        <dbReference type="Proteomes" id="UP001055153"/>
    </source>
</evidence>